<dbReference type="Proteomes" id="UP000501780">
    <property type="component" value="Chromosome"/>
</dbReference>
<dbReference type="InterPro" id="IPR027565">
    <property type="entry name" value="Cupin_WbuC"/>
</dbReference>
<proteinExistence type="predicted"/>
<feature type="domain" description="Cupin fold metalloprotein WbuC cupin" evidence="1">
    <location>
        <begin position="6"/>
        <end position="86"/>
    </location>
</feature>
<dbReference type="Gene3D" id="2.60.120.10">
    <property type="entry name" value="Jelly Rolls"/>
    <property type="match status" value="1"/>
</dbReference>
<evidence type="ECO:0000259" key="1">
    <source>
        <dbReference type="Pfam" id="PF19480"/>
    </source>
</evidence>
<keyword evidence="3" id="KW-1185">Reference proteome</keyword>
<dbReference type="Pfam" id="PF19480">
    <property type="entry name" value="DUF6016"/>
    <property type="match status" value="1"/>
</dbReference>
<dbReference type="RefSeq" id="WP_167965697.1">
    <property type="nucleotide sequence ID" value="NZ_CP050831.1"/>
</dbReference>
<dbReference type="InterPro" id="IPR014710">
    <property type="entry name" value="RmlC-like_jellyroll"/>
</dbReference>
<accession>A0A6H0KSS2</accession>
<organism evidence="2 3">
    <name type="scientific">Bacteroides faecium</name>
    <dbReference type="NCBI Taxonomy" id="2715212"/>
    <lineage>
        <taxon>Bacteria</taxon>
        <taxon>Pseudomonadati</taxon>
        <taxon>Bacteroidota</taxon>
        <taxon>Bacteroidia</taxon>
        <taxon>Bacteroidales</taxon>
        <taxon>Bacteroidaceae</taxon>
        <taxon>Bacteroides</taxon>
    </lineage>
</organism>
<gene>
    <name evidence="2" type="ORF">BacF7301_20285</name>
</gene>
<evidence type="ECO:0000313" key="2">
    <source>
        <dbReference type="EMBL" id="QIU96345.1"/>
    </source>
</evidence>
<dbReference type="SUPFAM" id="SSF51182">
    <property type="entry name" value="RmlC-like cupins"/>
    <property type="match status" value="1"/>
</dbReference>
<dbReference type="NCBIfam" id="TIGR04366">
    <property type="entry name" value="cupin_WbuC"/>
    <property type="match status" value="1"/>
</dbReference>
<dbReference type="AlphaFoldDB" id="A0A6H0KSS2"/>
<dbReference type="EMBL" id="CP050831">
    <property type="protein sequence ID" value="QIU96345.1"/>
    <property type="molecule type" value="Genomic_DNA"/>
</dbReference>
<name>A0A6H0KSS2_9BACE</name>
<dbReference type="KEGG" id="bfc:BacF7301_20285"/>
<dbReference type="CDD" id="cd07005">
    <property type="entry name" value="cupin_WbuC-like"/>
    <property type="match status" value="1"/>
</dbReference>
<sequence>MKIIGKSIVAEVHKQARVSERLRMNYNIHESLDEDIHKLLNSLQPETIMPIHRHLHPSKKETFVLLQGAIEVLRYDDNKTIVERHLMSSESGNIICEIMPGEWHSLRVLESDTLILEIKKGPYIPFQDIDLLK</sequence>
<dbReference type="InterPro" id="IPR011051">
    <property type="entry name" value="RmlC_Cupin_sf"/>
</dbReference>
<reference evidence="2 3" key="1">
    <citation type="submission" date="2020-03" db="EMBL/GenBank/DDBJ databases">
        <title>Genomic analysis of Bacteroides faecium CBA7301.</title>
        <authorList>
            <person name="Kim J."/>
            <person name="Roh S.W."/>
        </authorList>
    </citation>
    <scope>NUCLEOTIDE SEQUENCE [LARGE SCALE GENOMIC DNA]</scope>
    <source>
        <strain evidence="2 3">CBA7301</strain>
    </source>
</reference>
<protein>
    <submittedName>
        <fullName evidence="2">Cupin fold metalloprotein, WbuC family</fullName>
    </submittedName>
</protein>
<dbReference type="InterPro" id="IPR046058">
    <property type="entry name" value="WbuC_cupin"/>
</dbReference>
<evidence type="ECO:0000313" key="3">
    <source>
        <dbReference type="Proteomes" id="UP000501780"/>
    </source>
</evidence>